<evidence type="ECO:0000313" key="9">
    <source>
        <dbReference type="EMBL" id="ORY71656.1"/>
    </source>
</evidence>
<feature type="transmembrane region" description="Helical" evidence="7">
    <location>
        <begin position="20"/>
        <end position="40"/>
    </location>
</feature>
<sequence length="370" mass="41046">MSHTSPVVVAEDRHDRRVLIEGTIGFIALATIMAVARIYTQIKMKGKTQADDGMIILAVIFQWVWAGMVIAGVDSGDGRHSDTLSPERRYKAVELFVFSTLPGLLGLALPKLAVVAMVCRLLLPTQWHRAFLWSLVVFNIIVFVGVGVLVMVPWFTYAPRNMSWDPWLTIHYYMGAAAFSAFVDLYLAVYPTVVLFKLNICLKKKLLLSVMLGFGAIAAVVSINKNARLTVLASADWTYDTAELIIWTNIEGSAMIMAACIPFLQPLYYITLGRRSKQIPEPMAKSVSDTNPDPELGSIQPSDSQKYGVQPNPQEENPKYKVSAKAKTVSVISIVDPEITFPPSAVTSPVTVYHPHNPEYQRARRDSMGR</sequence>
<keyword evidence="10" id="KW-1185">Reference proteome</keyword>
<feature type="region of interest" description="Disordered" evidence="6">
    <location>
        <begin position="345"/>
        <end position="370"/>
    </location>
</feature>
<name>A0A1Y2EK32_9PEZI</name>
<feature type="transmembrane region" description="Helical" evidence="7">
    <location>
        <begin position="172"/>
        <end position="194"/>
    </location>
</feature>
<comment type="caution">
    <text evidence="9">The sequence shown here is derived from an EMBL/GenBank/DDBJ whole genome shotgun (WGS) entry which is preliminary data.</text>
</comment>
<dbReference type="GO" id="GO:0016020">
    <property type="term" value="C:membrane"/>
    <property type="evidence" value="ECO:0007669"/>
    <property type="project" value="UniProtKB-SubCell"/>
</dbReference>
<evidence type="ECO:0000256" key="7">
    <source>
        <dbReference type="SAM" id="Phobius"/>
    </source>
</evidence>
<evidence type="ECO:0000256" key="3">
    <source>
        <dbReference type="ARBA" id="ARBA00022989"/>
    </source>
</evidence>
<feature type="region of interest" description="Disordered" evidence="6">
    <location>
        <begin position="281"/>
        <end position="321"/>
    </location>
</feature>
<keyword evidence="4 7" id="KW-0472">Membrane</keyword>
<dbReference type="EMBL" id="MCFJ01000001">
    <property type="protein sequence ID" value="ORY71656.1"/>
    <property type="molecule type" value="Genomic_DNA"/>
</dbReference>
<accession>A0A1Y2EK32</accession>
<protein>
    <recommendedName>
        <fullName evidence="8">Rhodopsin domain-containing protein</fullName>
    </recommendedName>
</protein>
<reference evidence="9 10" key="1">
    <citation type="submission" date="2016-07" db="EMBL/GenBank/DDBJ databases">
        <title>Pervasive Adenine N6-methylation of Active Genes in Fungi.</title>
        <authorList>
            <consortium name="DOE Joint Genome Institute"/>
            <person name="Mondo S.J."/>
            <person name="Dannebaum R.O."/>
            <person name="Kuo R.C."/>
            <person name="Labutti K."/>
            <person name="Haridas S."/>
            <person name="Kuo A."/>
            <person name="Salamov A."/>
            <person name="Ahrendt S.R."/>
            <person name="Lipzen A."/>
            <person name="Sullivan W."/>
            <person name="Andreopoulos W.B."/>
            <person name="Clum A."/>
            <person name="Lindquist E."/>
            <person name="Daum C."/>
            <person name="Ramamoorthy G.K."/>
            <person name="Gryganskyi A."/>
            <person name="Culley D."/>
            <person name="Magnuson J.K."/>
            <person name="James T.Y."/>
            <person name="O'Malley M.A."/>
            <person name="Stajich J.E."/>
            <person name="Spatafora J.W."/>
            <person name="Visel A."/>
            <person name="Grigoriev I.V."/>
        </authorList>
    </citation>
    <scope>NUCLEOTIDE SEQUENCE [LARGE SCALE GENOMIC DNA]</scope>
    <source>
        <strain evidence="9 10">CBS 129021</strain>
    </source>
</reference>
<feature type="compositionally biased region" description="Polar residues" evidence="6">
    <location>
        <begin position="299"/>
        <end position="315"/>
    </location>
</feature>
<evidence type="ECO:0000259" key="8">
    <source>
        <dbReference type="Pfam" id="PF20684"/>
    </source>
</evidence>
<feature type="transmembrane region" description="Helical" evidence="7">
    <location>
        <begin position="52"/>
        <end position="73"/>
    </location>
</feature>
<keyword evidence="2 7" id="KW-0812">Transmembrane</keyword>
<dbReference type="STRING" id="1141098.A0A1Y2EK32"/>
<organism evidence="9 10">
    <name type="scientific">Pseudomassariella vexata</name>
    <dbReference type="NCBI Taxonomy" id="1141098"/>
    <lineage>
        <taxon>Eukaryota</taxon>
        <taxon>Fungi</taxon>
        <taxon>Dikarya</taxon>
        <taxon>Ascomycota</taxon>
        <taxon>Pezizomycotina</taxon>
        <taxon>Sordariomycetes</taxon>
        <taxon>Xylariomycetidae</taxon>
        <taxon>Amphisphaeriales</taxon>
        <taxon>Pseudomassariaceae</taxon>
        <taxon>Pseudomassariella</taxon>
    </lineage>
</organism>
<dbReference type="Proteomes" id="UP000193689">
    <property type="component" value="Unassembled WGS sequence"/>
</dbReference>
<feature type="transmembrane region" description="Helical" evidence="7">
    <location>
        <begin position="130"/>
        <end position="152"/>
    </location>
</feature>
<evidence type="ECO:0000256" key="1">
    <source>
        <dbReference type="ARBA" id="ARBA00004141"/>
    </source>
</evidence>
<feature type="compositionally biased region" description="Basic and acidic residues" evidence="6">
    <location>
        <begin position="356"/>
        <end position="370"/>
    </location>
</feature>
<feature type="transmembrane region" description="Helical" evidence="7">
    <location>
        <begin position="244"/>
        <end position="270"/>
    </location>
</feature>
<feature type="domain" description="Rhodopsin" evidence="8">
    <location>
        <begin position="36"/>
        <end position="268"/>
    </location>
</feature>
<dbReference type="PANTHER" id="PTHR33048">
    <property type="entry name" value="PTH11-LIKE INTEGRAL MEMBRANE PROTEIN (AFU_ORTHOLOGUE AFUA_5G11245)"/>
    <property type="match status" value="1"/>
</dbReference>
<evidence type="ECO:0000313" key="10">
    <source>
        <dbReference type="Proteomes" id="UP000193689"/>
    </source>
</evidence>
<evidence type="ECO:0000256" key="6">
    <source>
        <dbReference type="SAM" id="MobiDB-lite"/>
    </source>
</evidence>
<dbReference type="InParanoid" id="A0A1Y2EK32"/>
<dbReference type="PANTHER" id="PTHR33048:SF155">
    <property type="entry name" value="INTEGRAL MEMBRANE PROTEIN"/>
    <property type="match status" value="1"/>
</dbReference>
<dbReference type="RefSeq" id="XP_040721248.1">
    <property type="nucleotide sequence ID" value="XM_040865154.1"/>
</dbReference>
<dbReference type="InterPro" id="IPR052337">
    <property type="entry name" value="SAT4-like"/>
</dbReference>
<proteinExistence type="inferred from homology"/>
<evidence type="ECO:0000256" key="5">
    <source>
        <dbReference type="ARBA" id="ARBA00038359"/>
    </source>
</evidence>
<comment type="similarity">
    <text evidence="5">Belongs to the SAT4 family.</text>
</comment>
<feature type="transmembrane region" description="Helical" evidence="7">
    <location>
        <begin position="93"/>
        <end position="123"/>
    </location>
</feature>
<evidence type="ECO:0000256" key="4">
    <source>
        <dbReference type="ARBA" id="ARBA00023136"/>
    </source>
</evidence>
<dbReference type="Pfam" id="PF20684">
    <property type="entry name" value="Fung_rhodopsin"/>
    <property type="match status" value="1"/>
</dbReference>
<feature type="transmembrane region" description="Helical" evidence="7">
    <location>
        <begin position="206"/>
        <end position="224"/>
    </location>
</feature>
<dbReference type="OrthoDB" id="3923077at2759"/>
<dbReference type="InterPro" id="IPR049326">
    <property type="entry name" value="Rhodopsin_dom_fungi"/>
</dbReference>
<dbReference type="GeneID" id="63781366"/>
<evidence type="ECO:0000256" key="2">
    <source>
        <dbReference type="ARBA" id="ARBA00022692"/>
    </source>
</evidence>
<keyword evidence="3 7" id="KW-1133">Transmembrane helix</keyword>
<dbReference type="AlphaFoldDB" id="A0A1Y2EK32"/>
<comment type="subcellular location">
    <subcellularLocation>
        <location evidence="1">Membrane</location>
        <topology evidence="1">Multi-pass membrane protein</topology>
    </subcellularLocation>
</comment>
<gene>
    <name evidence="9" type="ORF">BCR38DRAFT_520001</name>
</gene>